<sequence>MGEKEEARAHLTSSETRRDETSLPPRRLGKTVALIVMPDSKHGLKSPAASTCSQASASFVETQFFYIPQPHCLSVGVGTCSREMAQPNWTKVGLSAFLLRPDTHFPGFSLSLRREFGTSPASVSPPLHTDSPSTHNGLGAHYAAH</sequence>
<dbReference type="EMBL" id="CAAALY010261996">
    <property type="protein sequence ID" value="VEL39634.1"/>
    <property type="molecule type" value="Genomic_DNA"/>
</dbReference>
<feature type="compositionally biased region" description="Basic and acidic residues" evidence="1">
    <location>
        <begin position="1"/>
        <end position="21"/>
    </location>
</feature>
<dbReference type="Proteomes" id="UP000784294">
    <property type="component" value="Unassembled WGS sequence"/>
</dbReference>
<evidence type="ECO:0000313" key="3">
    <source>
        <dbReference type="Proteomes" id="UP000784294"/>
    </source>
</evidence>
<comment type="caution">
    <text evidence="2">The sequence shown here is derived from an EMBL/GenBank/DDBJ whole genome shotgun (WGS) entry which is preliminary data.</text>
</comment>
<accession>A0A3S5AWR3</accession>
<reference evidence="2" key="1">
    <citation type="submission" date="2018-11" db="EMBL/GenBank/DDBJ databases">
        <authorList>
            <consortium name="Pathogen Informatics"/>
        </authorList>
    </citation>
    <scope>NUCLEOTIDE SEQUENCE</scope>
</reference>
<feature type="region of interest" description="Disordered" evidence="1">
    <location>
        <begin position="1"/>
        <end position="28"/>
    </location>
</feature>
<dbReference type="AlphaFoldDB" id="A0A3S5AWR3"/>
<gene>
    <name evidence="2" type="ORF">PXEA_LOCUS33074</name>
</gene>
<organism evidence="2 3">
    <name type="scientific">Protopolystoma xenopodis</name>
    <dbReference type="NCBI Taxonomy" id="117903"/>
    <lineage>
        <taxon>Eukaryota</taxon>
        <taxon>Metazoa</taxon>
        <taxon>Spiralia</taxon>
        <taxon>Lophotrochozoa</taxon>
        <taxon>Platyhelminthes</taxon>
        <taxon>Monogenea</taxon>
        <taxon>Polyopisthocotylea</taxon>
        <taxon>Polystomatidea</taxon>
        <taxon>Polystomatidae</taxon>
        <taxon>Protopolystoma</taxon>
    </lineage>
</organism>
<feature type="region of interest" description="Disordered" evidence="1">
    <location>
        <begin position="119"/>
        <end position="145"/>
    </location>
</feature>
<keyword evidence="3" id="KW-1185">Reference proteome</keyword>
<name>A0A3S5AWR3_9PLAT</name>
<evidence type="ECO:0000313" key="2">
    <source>
        <dbReference type="EMBL" id="VEL39634.1"/>
    </source>
</evidence>
<proteinExistence type="predicted"/>
<evidence type="ECO:0000256" key="1">
    <source>
        <dbReference type="SAM" id="MobiDB-lite"/>
    </source>
</evidence>
<protein>
    <submittedName>
        <fullName evidence="2">Uncharacterized protein</fullName>
    </submittedName>
</protein>